<dbReference type="FunFam" id="3.40.1440.10:FF:000001">
    <property type="entry name" value="UvrABC system protein C"/>
    <property type="match status" value="1"/>
</dbReference>
<dbReference type="EMBL" id="UINC01134946">
    <property type="protein sequence ID" value="SVD18799.1"/>
    <property type="molecule type" value="Genomic_DNA"/>
</dbReference>
<feature type="domain" description="GIY-YIG" evidence="6">
    <location>
        <begin position="17"/>
        <end position="95"/>
    </location>
</feature>
<dbReference type="Gene3D" id="3.40.1440.10">
    <property type="entry name" value="GIY-YIG endonuclease"/>
    <property type="match status" value="1"/>
</dbReference>
<dbReference type="GO" id="GO:0004518">
    <property type="term" value="F:nuclease activity"/>
    <property type="evidence" value="ECO:0007669"/>
    <property type="project" value="UniProtKB-KW"/>
</dbReference>
<accession>A0A382T9J0</accession>
<keyword evidence="1" id="KW-0963">Cytoplasm</keyword>
<proteinExistence type="predicted"/>
<sequence>MSETAFDIEEFLKSLTKKPGVYRMIGAEGAVLYVGKARNLKSRVTSYFRASGLQARTMAMVARIEQIEIAITRSETEALLLEQSLIKEMKPPYNIIFRDDKSYPYIHLTGHGEFPRLSFHRGAKAKRGRYFGPFPSAYAVRDSLNILQKVFQLRNCDESYYKNRSRPCLQHQIQRCTAPCVQAISAEDYGQDVDLAVMFLEGKSRDVLEV</sequence>
<keyword evidence="5" id="KW-0234">DNA repair</keyword>
<organism evidence="7">
    <name type="scientific">marine metagenome</name>
    <dbReference type="NCBI Taxonomy" id="408172"/>
    <lineage>
        <taxon>unclassified sequences</taxon>
        <taxon>metagenomes</taxon>
        <taxon>ecological metagenomes</taxon>
    </lineage>
</organism>
<dbReference type="PANTHER" id="PTHR30562">
    <property type="entry name" value="UVRC/OXIDOREDUCTASE"/>
    <property type="match status" value="1"/>
</dbReference>
<gene>
    <name evidence="7" type="ORF">METZ01_LOCUS371653</name>
</gene>
<dbReference type="SUPFAM" id="SSF82771">
    <property type="entry name" value="GIY-YIG endonuclease"/>
    <property type="match status" value="1"/>
</dbReference>
<dbReference type="PANTHER" id="PTHR30562:SF1">
    <property type="entry name" value="UVRABC SYSTEM PROTEIN C"/>
    <property type="match status" value="1"/>
</dbReference>
<dbReference type="Pfam" id="PF01541">
    <property type="entry name" value="GIY-YIG"/>
    <property type="match status" value="1"/>
</dbReference>
<dbReference type="SMART" id="SM00465">
    <property type="entry name" value="GIYc"/>
    <property type="match status" value="1"/>
</dbReference>
<dbReference type="PROSITE" id="PS50164">
    <property type="entry name" value="GIY_YIG"/>
    <property type="match status" value="1"/>
</dbReference>
<dbReference type="AlphaFoldDB" id="A0A382T9J0"/>
<reference evidence="7" key="1">
    <citation type="submission" date="2018-05" db="EMBL/GenBank/DDBJ databases">
        <authorList>
            <person name="Lanie J.A."/>
            <person name="Ng W.-L."/>
            <person name="Kazmierczak K.M."/>
            <person name="Andrzejewski T.M."/>
            <person name="Davidsen T.M."/>
            <person name="Wayne K.J."/>
            <person name="Tettelin H."/>
            <person name="Glass J.I."/>
            <person name="Rusch D."/>
            <person name="Podicherti R."/>
            <person name="Tsui H.-C.T."/>
            <person name="Winkler M.E."/>
        </authorList>
    </citation>
    <scope>NUCLEOTIDE SEQUENCE</scope>
</reference>
<evidence type="ECO:0000256" key="4">
    <source>
        <dbReference type="ARBA" id="ARBA00022881"/>
    </source>
</evidence>
<dbReference type="InterPro" id="IPR000305">
    <property type="entry name" value="GIY-YIG_endonuc"/>
</dbReference>
<feature type="non-terminal residue" evidence="7">
    <location>
        <position position="210"/>
    </location>
</feature>
<dbReference type="CDD" id="cd10434">
    <property type="entry name" value="GIY-YIG_UvrC_Cho"/>
    <property type="match status" value="1"/>
</dbReference>
<evidence type="ECO:0000256" key="5">
    <source>
        <dbReference type="ARBA" id="ARBA00023204"/>
    </source>
</evidence>
<protein>
    <recommendedName>
        <fullName evidence="6">GIY-YIG domain-containing protein</fullName>
    </recommendedName>
</protein>
<dbReference type="GO" id="GO:0009380">
    <property type="term" value="C:excinuclease repair complex"/>
    <property type="evidence" value="ECO:0007669"/>
    <property type="project" value="TreeGrafter"/>
</dbReference>
<dbReference type="InterPro" id="IPR047296">
    <property type="entry name" value="GIY-YIG_UvrC_Cho"/>
</dbReference>
<evidence type="ECO:0000313" key="7">
    <source>
        <dbReference type="EMBL" id="SVD18799.1"/>
    </source>
</evidence>
<evidence type="ECO:0000256" key="3">
    <source>
        <dbReference type="ARBA" id="ARBA00022769"/>
    </source>
</evidence>
<evidence type="ECO:0000256" key="2">
    <source>
        <dbReference type="ARBA" id="ARBA00022763"/>
    </source>
</evidence>
<keyword evidence="4" id="KW-0267">Excision nuclease</keyword>
<keyword evidence="3" id="KW-0228">DNA excision</keyword>
<dbReference type="GO" id="GO:0006289">
    <property type="term" value="P:nucleotide-excision repair"/>
    <property type="evidence" value="ECO:0007669"/>
    <property type="project" value="InterPro"/>
</dbReference>
<name>A0A382T9J0_9ZZZZ</name>
<evidence type="ECO:0000256" key="1">
    <source>
        <dbReference type="ARBA" id="ARBA00022490"/>
    </source>
</evidence>
<dbReference type="InterPro" id="IPR035901">
    <property type="entry name" value="GIY-YIG_endonuc_sf"/>
</dbReference>
<keyword evidence="2" id="KW-0227">DNA damage</keyword>
<dbReference type="InterPro" id="IPR050066">
    <property type="entry name" value="UvrABC_protein_C"/>
</dbReference>
<evidence type="ECO:0000259" key="6">
    <source>
        <dbReference type="PROSITE" id="PS50164"/>
    </source>
</evidence>